<reference evidence="1 2" key="2">
    <citation type="journal article" date="2022" name="Mol. Ecol. Resour.">
        <title>The genomes of chicory, endive, great burdock and yacon provide insights into Asteraceae paleo-polyploidization history and plant inulin production.</title>
        <authorList>
            <person name="Fan W."/>
            <person name="Wang S."/>
            <person name="Wang H."/>
            <person name="Wang A."/>
            <person name="Jiang F."/>
            <person name="Liu H."/>
            <person name="Zhao H."/>
            <person name="Xu D."/>
            <person name="Zhang Y."/>
        </authorList>
    </citation>
    <scope>NUCLEOTIDE SEQUENCE [LARGE SCALE GENOMIC DNA]</scope>
    <source>
        <strain evidence="2">cv. Yunnan</strain>
        <tissue evidence="1">Leaves</tissue>
    </source>
</reference>
<comment type="caution">
    <text evidence="1">The sequence shown here is derived from an EMBL/GenBank/DDBJ whole genome shotgun (WGS) entry which is preliminary data.</text>
</comment>
<protein>
    <submittedName>
        <fullName evidence="1">Uncharacterized protein</fullName>
    </submittedName>
</protein>
<evidence type="ECO:0000313" key="2">
    <source>
        <dbReference type="Proteomes" id="UP001056120"/>
    </source>
</evidence>
<name>A0ACB9FR32_9ASTR</name>
<evidence type="ECO:0000313" key="1">
    <source>
        <dbReference type="EMBL" id="KAI3773580.1"/>
    </source>
</evidence>
<keyword evidence="2" id="KW-1185">Reference proteome</keyword>
<dbReference type="Proteomes" id="UP001056120">
    <property type="component" value="Linkage Group LG16"/>
</dbReference>
<reference evidence="2" key="1">
    <citation type="journal article" date="2022" name="Mol. Ecol. Resour.">
        <title>The genomes of chicory, endive, great burdock and yacon provide insights into Asteraceae palaeo-polyploidization history and plant inulin production.</title>
        <authorList>
            <person name="Fan W."/>
            <person name="Wang S."/>
            <person name="Wang H."/>
            <person name="Wang A."/>
            <person name="Jiang F."/>
            <person name="Liu H."/>
            <person name="Zhao H."/>
            <person name="Xu D."/>
            <person name="Zhang Y."/>
        </authorList>
    </citation>
    <scope>NUCLEOTIDE SEQUENCE [LARGE SCALE GENOMIC DNA]</scope>
    <source>
        <strain evidence="2">cv. Yunnan</strain>
    </source>
</reference>
<dbReference type="EMBL" id="CM042033">
    <property type="protein sequence ID" value="KAI3773580.1"/>
    <property type="molecule type" value="Genomic_DNA"/>
</dbReference>
<sequence>MKLNYGVFGDVMSFDATFRTNRYDLVFVPFTGIDNHHHNVTFVVDKVGTNLSHDEDFKEKICNVVWTDALEPAEFEKQWFDVMLEYNIHSHKWLSDMSIFLAPMSC</sequence>
<gene>
    <name evidence="1" type="ORF">L1987_48110</name>
</gene>
<accession>A0ACB9FR32</accession>
<organism evidence="1 2">
    <name type="scientific">Smallanthus sonchifolius</name>
    <dbReference type="NCBI Taxonomy" id="185202"/>
    <lineage>
        <taxon>Eukaryota</taxon>
        <taxon>Viridiplantae</taxon>
        <taxon>Streptophyta</taxon>
        <taxon>Embryophyta</taxon>
        <taxon>Tracheophyta</taxon>
        <taxon>Spermatophyta</taxon>
        <taxon>Magnoliopsida</taxon>
        <taxon>eudicotyledons</taxon>
        <taxon>Gunneridae</taxon>
        <taxon>Pentapetalae</taxon>
        <taxon>asterids</taxon>
        <taxon>campanulids</taxon>
        <taxon>Asterales</taxon>
        <taxon>Asteraceae</taxon>
        <taxon>Asteroideae</taxon>
        <taxon>Heliantheae alliance</taxon>
        <taxon>Millerieae</taxon>
        <taxon>Smallanthus</taxon>
    </lineage>
</organism>
<proteinExistence type="predicted"/>